<dbReference type="EMBL" id="JAQJJC010000008">
    <property type="protein sequence ID" value="MDN5114294.1"/>
    <property type="molecule type" value="Genomic_DNA"/>
</dbReference>
<evidence type="ECO:0000259" key="4">
    <source>
        <dbReference type="PROSITE" id="PS50112"/>
    </source>
</evidence>
<dbReference type="PROSITE" id="PS50113">
    <property type="entry name" value="PAC"/>
    <property type="match status" value="1"/>
</dbReference>
<gene>
    <name evidence="7" type="ORF">PJV88_06530</name>
</gene>
<evidence type="ECO:0000259" key="5">
    <source>
        <dbReference type="PROSITE" id="PS50113"/>
    </source>
</evidence>
<dbReference type="InterPro" id="IPR000700">
    <property type="entry name" value="PAS-assoc_C"/>
</dbReference>
<organism evidence="7 8">
    <name type="scientific">Aliarcobacter butzleri</name>
    <dbReference type="NCBI Taxonomy" id="28197"/>
    <lineage>
        <taxon>Bacteria</taxon>
        <taxon>Pseudomonadati</taxon>
        <taxon>Campylobacterota</taxon>
        <taxon>Epsilonproteobacteria</taxon>
        <taxon>Campylobacterales</taxon>
        <taxon>Arcobacteraceae</taxon>
        <taxon>Aliarcobacter</taxon>
    </lineage>
</organism>
<dbReference type="CDD" id="cd01949">
    <property type="entry name" value="GGDEF"/>
    <property type="match status" value="1"/>
</dbReference>
<feature type="domain" description="GGDEF" evidence="6">
    <location>
        <begin position="326"/>
        <end position="456"/>
    </location>
</feature>
<dbReference type="AlphaFoldDB" id="A0AAW7Q551"/>
<dbReference type="Pfam" id="PF08447">
    <property type="entry name" value="PAS_3"/>
    <property type="match status" value="1"/>
</dbReference>
<name>A0AAW7Q551_9BACT</name>
<dbReference type="NCBIfam" id="TIGR00229">
    <property type="entry name" value="sensory_box"/>
    <property type="match status" value="1"/>
</dbReference>
<dbReference type="CDD" id="cd00130">
    <property type="entry name" value="PAS"/>
    <property type="match status" value="1"/>
</dbReference>
<dbReference type="EC" id="2.7.7.65" evidence="1"/>
<protein>
    <recommendedName>
        <fullName evidence="1">diguanylate cyclase</fullName>
        <ecNumber evidence="1">2.7.7.65</ecNumber>
    </recommendedName>
</protein>
<accession>A0AAW7Q551</accession>
<evidence type="ECO:0000259" key="6">
    <source>
        <dbReference type="PROSITE" id="PS50887"/>
    </source>
</evidence>
<evidence type="ECO:0000313" key="7">
    <source>
        <dbReference type="EMBL" id="MDN5114294.1"/>
    </source>
</evidence>
<dbReference type="InterPro" id="IPR043128">
    <property type="entry name" value="Rev_trsase/Diguanyl_cyclase"/>
</dbReference>
<dbReference type="InterPro" id="IPR000160">
    <property type="entry name" value="GGDEF_dom"/>
</dbReference>
<feature type="domain" description="PAS" evidence="4">
    <location>
        <begin position="149"/>
        <end position="218"/>
    </location>
</feature>
<evidence type="ECO:0000313" key="8">
    <source>
        <dbReference type="Proteomes" id="UP001170713"/>
    </source>
</evidence>
<keyword evidence="7" id="KW-0808">Transferase</keyword>
<dbReference type="PROSITE" id="PS50112">
    <property type="entry name" value="PAS"/>
    <property type="match status" value="1"/>
</dbReference>
<evidence type="ECO:0000256" key="1">
    <source>
        <dbReference type="ARBA" id="ARBA00012528"/>
    </source>
</evidence>
<dbReference type="FunFam" id="3.30.70.270:FF:000001">
    <property type="entry name" value="Diguanylate cyclase domain protein"/>
    <property type="match status" value="1"/>
</dbReference>
<evidence type="ECO:0000256" key="2">
    <source>
        <dbReference type="ARBA" id="ARBA00034247"/>
    </source>
</evidence>
<proteinExistence type="predicted"/>
<dbReference type="SMART" id="SM00086">
    <property type="entry name" value="PAC"/>
    <property type="match status" value="1"/>
</dbReference>
<dbReference type="PROSITE" id="PS50887">
    <property type="entry name" value="GGDEF"/>
    <property type="match status" value="1"/>
</dbReference>
<dbReference type="NCBIfam" id="TIGR00254">
    <property type="entry name" value="GGDEF"/>
    <property type="match status" value="1"/>
</dbReference>
<dbReference type="GO" id="GO:0052621">
    <property type="term" value="F:diguanylate cyclase activity"/>
    <property type="evidence" value="ECO:0007669"/>
    <property type="project" value="UniProtKB-EC"/>
</dbReference>
<reference evidence="7" key="1">
    <citation type="journal article" date="2023" name="Microorganisms">
        <title>Genomic Characterization of Arcobacter butzleri Strains Isolated from Various Sources in Lithuania.</title>
        <authorList>
            <person name="Uljanovas D."/>
            <person name="Golz G."/>
            <person name="Fleischmann S."/>
            <person name="Kudirkiene E."/>
            <person name="Kasetiene N."/>
            <person name="Grineviciene A."/>
            <person name="Tamuleviciene E."/>
            <person name="Aksomaitiene J."/>
            <person name="Alter T."/>
            <person name="Malakauskas M."/>
        </authorList>
    </citation>
    <scope>NUCLEOTIDE SEQUENCE</scope>
    <source>
        <strain evidence="7">W48</strain>
    </source>
</reference>
<dbReference type="InterPro" id="IPR035965">
    <property type="entry name" value="PAS-like_dom_sf"/>
</dbReference>
<evidence type="ECO:0000256" key="3">
    <source>
        <dbReference type="SAM" id="Coils"/>
    </source>
</evidence>
<dbReference type="InterPro" id="IPR000014">
    <property type="entry name" value="PAS"/>
</dbReference>
<dbReference type="SMART" id="SM00267">
    <property type="entry name" value="GGDEF"/>
    <property type="match status" value="1"/>
</dbReference>
<dbReference type="SUPFAM" id="SSF55073">
    <property type="entry name" value="Nucleotide cyclase"/>
    <property type="match status" value="1"/>
</dbReference>
<feature type="domain" description="PAC" evidence="5">
    <location>
        <begin position="219"/>
        <end position="273"/>
    </location>
</feature>
<dbReference type="InterPro" id="IPR050469">
    <property type="entry name" value="Diguanylate_Cyclase"/>
</dbReference>
<keyword evidence="7" id="KW-0548">Nucleotidyltransferase</keyword>
<comment type="caution">
    <text evidence="7">The sequence shown here is derived from an EMBL/GenBank/DDBJ whole genome shotgun (WGS) entry which is preliminary data.</text>
</comment>
<dbReference type="RefSeq" id="WP_301342902.1">
    <property type="nucleotide sequence ID" value="NZ_JAQJJC010000008.1"/>
</dbReference>
<dbReference type="Gene3D" id="3.30.70.270">
    <property type="match status" value="1"/>
</dbReference>
<dbReference type="InterPro" id="IPR013655">
    <property type="entry name" value="PAS_fold_3"/>
</dbReference>
<keyword evidence="3" id="KW-0175">Coiled coil</keyword>
<reference evidence="7" key="2">
    <citation type="submission" date="2023-01" db="EMBL/GenBank/DDBJ databases">
        <authorList>
            <person name="Uljanovas D."/>
        </authorList>
    </citation>
    <scope>NUCLEOTIDE SEQUENCE</scope>
    <source>
        <strain evidence="7">W48</strain>
    </source>
</reference>
<feature type="coiled-coil region" evidence="3">
    <location>
        <begin position="264"/>
        <end position="295"/>
    </location>
</feature>
<dbReference type="PANTHER" id="PTHR45138">
    <property type="entry name" value="REGULATORY COMPONENTS OF SENSORY TRANSDUCTION SYSTEM"/>
    <property type="match status" value="1"/>
</dbReference>
<dbReference type="InterPro" id="IPR001610">
    <property type="entry name" value="PAC"/>
</dbReference>
<dbReference type="SUPFAM" id="SSF55785">
    <property type="entry name" value="PYP-like sensor domain (PAS domain)"/>
    <property type="match status" value="1"/>
</dbReference>
<comment type="catalytic activity">
    <reaction evidence="2">
        <text>2 GTP = 3',3'-c-di-GMP + 2 diphosphate</text>
        <dbReference type="Rhea" id="RHEA:24898"/>
        <dbReference type="ChEBI" id="CHEBI:33019"/>
        <dbReference type="ChEBI" id="CHEBI:37565"/>
        <dbReference type="ChEBI" id="CHEBI:58805"/>
        <dbReference type="EC" id="2.7.7.65"/>
    </reaction>
</comment>
<dbReference type="Gene3D" id="3.30.450.20">
    <property type="entry name" value="PAS domain"/>
    <property type="match status" value="1"/>
</dbReference>
<sequence>MKGIIYLKEFSHLLKINKNKIVDYWLEMQEVKDICLTAQLSNEEKRIFYDFFDCIVNVLKWELTMSDCPIRNDFLKLLNKNSLNIINLFTLLSSLKASLFRFFYEQELLSFALQTDIEKNFLLIKNELYIDYEHLFSQKYNIKDNHSNLLSEYKKAVDLSNIVSKTNPKGLITYVNDKFCEVSGYRREELIGKAHNIIRHPSMPSKIFKELWDTIKNKKPWQGLITNLRKDGRSYVVYSTIVPILDIDGDIVEFIAIRNDVTEFENAKEQLSTLNKAMKHKVDELYSMAQTLEQQASIDILTGIFNRMKFEEFFDLEVQKAKIQKNPLSIILLDIDDFKRINDTFGHDEGDEVIKSISNLLTKNVRGTDTLSRWGGEEFVILLPNTSLEQAKIVANNLRRIIFEHDFNVSQKKITCSFGVAIYNYEDTKEKLFKRVDKILYKAKNSGKNIVLGEDELNNLTKN</sequence>
<dbReference type="Proteomes" id="UP001170713">
    <property type="component" value="Unassembled WGS sequence"/>
</dbReference>
<dbReference type="Pfam" id="PF00990">
    <property type="entry name" value="GGDEF"/>
    <property type="match status" value="1"/>
</dbReference>
<dbReference type="PANTHER" id="PTHR45138:SF9">
    <property type="entry name" value="DIGUANYLATE CYCLASE DGCM-RELATED"/>
    <property type="match status" value="1"/>
</dbReference>
<dbReference type="InterPro" id="IPR029787">
    <property type="entry name" value="Nucleotide_cyclase"/>
</dbReference>